<keyword evidence="2" id="KW-0808">Transferase</keyword>
<dbReference type="Pfam" id="PF13578">
    <property type="entry name" value="Methyltransf_24"/>
    <property type="match status" value="1"/>
</dbReference>
<name>A0ABS7QJF8_9ACTN</name>
<dbReference type="RefSeq" id="WP_222972863.1">
    <property type="nucleotide sequence ID" value="NZ_JAINVZ010000001.1"/>
</dbReference>
<dbReference type="InterPro" id="IPR029063">
    <property type="entry name" value="SAM-dependent_MTases_sf"/>
</dbReference>
<dbReference type="EMBL" id="JAINVZ010000001">
    <property type="protein sequence ID" value="MBY8883310.1"/>
    <property type="molecule type" value="Genomic_DNA"/>
</dbReference>
<evidence type="ECO:0000313" key="3">
    <source>
        <dbReference type="Proteomes" id="UP001198565"/>
    </source>
</evidence>
<keyword evidence="3" id="KW-1185">Reference proteome</keyword>
<dbReference type="GO" id="GO:0008168">
    <property type="term" value="F:methyltransferase activity"/>
    <property type="evidence" value="ECO:0007669"/>
    <property type="project" value="UniProtKB-KW"/>
</dbReference>
<organism evidence="2 3">
    <name type="scientific">Streptantibioticus parmotrematis</name>
    <dbReference type="NCBI Taxonomy" id="2873249"/>
    <lineage>
        <taxon>Bacteria</taxon>
        <taxon>Bacillati</taxon>
        <taxon>Actinomycetota</taxon>
        <taxon>Actinomycetes</taxon>
        <taxon>Kitasatosporales</taxon>
        <taxon>Streptomycetaceae</taxon>
        <taxon>Streptantibioticus</taxon>
    </lineage>
</organism>
<dbReference type="Gene3D" id="3.40.50.150">
    <property type="entry name" value="Vaccinia Virus protein VP39"/>
    <property type="match status" value="1"/>
</dbReference>
<reference evidence="2 3" key="1">
    <citation type="submission" date="2021-08" db="EMBL/GenBank/DDBJ databases">
        <title>Streptomyces sp. PTM05 isolated from lichen.</title>
        <authorList>
            <person name="Somphong A."/>
            <person name="Phongsopitanun W."/>
            <person name="Tanasupawat S."/>
        </authorList>
    </citation>
    <scope>NUCLEOTIDE SEQUENCE [LARGE SCALE GENOMIC DNA]</scope>
    <source>
        <strain evidence="2 3">Ptm05</strain>
    </source>
</reference>
<evidence type="ECO:0000256" key="1">
    <source>
        <dbReference type="SAM" id="MobiDB-lite"/>
    </source>
</evidence>
<comment type="caution">
    <text evidence="2">The sequence shown here is derived from an EMBL/GenBank/DDBJ whole genome shotgun (WGS) entry which is preliminary data.</text>
</comment>
<gene>
    <name evidence="2" type="ORF">K7472_00425</name>
</gene>
<proteinExistence type="predicted"/>
<feature type="region of interest" description="Disordered" evidence="1">
    <location>
        <begin position="247"/>
        <end position="278"/>
    </location>
</feature>
<protein>
    <submittedName>
        <fullName evidence="2">Class I SAM-dependent methyltransferase</fullName>
    </submittedName>
</protein>
<dbReference type="Proteomes" id="UP001198565">
    <property type="component" value="Unassembled WGS sequence"/>
</dbReference>
<dbReference type="SUPFAM" id="SSF53335">
    <property type="entry name" value="S-adenosyl-L-methionine-dependent methyltransferases"/>
    <property type="match status" value="1"/>
</dbReference>
<sequence length="297" mass="32371">MTSAPAPARFRDVPGWFFPADQVLFDWFLTRQHARGERGDLLEIGVYLGKSAIFSGCYLAEGERFTVCDLFDSPAEDRSNSAEMAKSYATLTRRAFEANYLAFHERLPRVVQGLSSLVATEVPDAACRFVHVDASHLYDHVRGDILQARAKLLPYGIVALDDFRAEHCPGVAAATWEAVTSGGLRPVCVTGTKFYGTWGDPEPVRDELLGMLGSRRDLWHEVQSVAGQRLIRIDGKKADAPRHPAALRVDAPAPHPASAAGDGAAERPDRGRSLAGRLAARTLPGTVVRALAGRARR</sequence>
<dbReference type="GO" id="GO:0032259">
    <property type="term" value="P:methylation"/>
    <property type="evidence" value="ECO:0007669"/>
    <property type="project" value="UniProtKB-KW"/>
</dbReference>
<evidence type="ECO:0000313" key="2">
    <source>
        <dbReference type="EMBL" id="MBY8883310.1"/>
    </source>
</evidence>
<accession>A0ABS7QJF8</accession>
<keyword evidence="2" id="KW-0489">Methyltransferase</keyword>